<dbReference type="SMART" id="SM00353">
    <property type="entry name" value="HLH"/>
    <property type="match status" value="1"/>
</dbReference>
<keyword evidence="3" id="KW-0238">DNA-binding</keyword>
<evidence type="ECO:0000256" key="3">
    <source>
        <dbReference type="ARBA" id="ARBA00023125"/>
    </source>
</evidence>
<dbReference type="WBParaSite" id="GPUH_0001027101-mRNA-1">
    <property type="protein sequence ID" value="GPUH_0001027101-mRNA-1"/>
    <property type="gene ID" value="GPUH_0001027101"/>
</dbReference>
<dbReference type="InterPro" id="IPR036638">
    <property type="entry name" value="HLH_DNA-bd_sf"/>
</dbReference>
<evidence type="ECO:0000256" key="1">
    <source>
        <dbReference type="ARBA" id="ARBA00004123"/>
    </source>
</evidence>
<dbReference type="CDD" id="cd11419">
    <property type="entry name" value="bHLHzip_TFAP4"/>
    <property type="match status" value="1"/>
</dbReference>
<dbReference type="InterPro" id="IPR011598">
    <property type="entry name" value="bHLH_dom"/>
</dbReference>
<dbReference type="PANTHER" id="PTHR15741:SF27">
    <property type="entry name" value="TRANSCRIPTION FACTOR AP-4"/>
    <property type="match status" value="1"/>
</dbReference>
<feature type="coiled-coil region" evidence="6">
    <location>
        <begin position="53"/>
        <end position="116"/>
    </location>
</feature>
<dbReference type="GO" id="GO:0000981">
    <property type="term" value="F:DNA-binding transcription factor activity, RNA polymerase II-specific"/>
    <property type="evidence" value="ECO:0007669"/>
    <property type="project" value="TreeGrafter"/>
</dbReference>
<keyword evidence="4" id="KW-0804">Transcription</keyword>
<dbReference type="OrthoDB" id="10029128at2759"/>
<dbReference type="PANTHER" id="PTHR15741">
    <property type="entry name" value="BASIC HELIX-LOOP-HELIX ZIP TRANSCRIPTION FACTOR"/>
    <property type="match status" value="1"/>
</dbReference>
<dbReference type="AlphaFoldDB" id="A0A183DNG7"/>
<keyword evidence="6" id="KW-0175">Coiled coil</keyword>
<dbReference type="Proteomes" id="UP000271098">
    <property type="component" value="Unassembled WGS sequence"/>
</dbReference>
<evidence type="ECO:0000313" key="10">
    <source>
        <dbReference type="Proteomes" id="UP000271098"/>
    </source>
</evidence>
<dbReference type="InterPro" id="IPR052207">
    <property type="entry name" value="Max-like/E-box_TFs"/>
</dbReference>
<comment type="subcellular location">
    <subcellularLocation>
        <location evidence="1">Nucleus</location>
    </subcellularLocation>
</comment>
<reference evidence="11" key="1">
    <citation type="submission" date="2016-06" db="UniProtKB">
        <authorList>
            <consortium name="WormBaseParasite"/>
        </authorList>
    </citation>
    <scope>IDENTIFICATION</scope>
</reference>
<sequence>MGGSVDLNDRRLRRQIANCNERRRMQSINAGFQSLKLLLPRRDGEKLSKAAILQHTVELIQTLRAEKMKLLEEKEAVINAKKRKIQDEDVRERDVIDELTAALEQERQLRHLYERMFTFWASFPVLSQLLAKANTLLLGPSIAHPNVGTSSTGQTRGAAAAAAFTGLLPPALLIDSLLCSAQVSAAGQQQQTSSSSSGSSSSSSSSSGGTCLDLGLLTGNLIAAHHQSSEARLDGIKRPHPQAHSLPSPQMVAELLSQPTPFLLNSLDISTCSNLNPNFYTILEAIRQLENSGPGRSNANVGGIGGGGIDNQQQQQQQPPPPQQQQQQQQANVLVR</sequence>
<dbReference type="Pfam" id="PF00010">
    <property type="entry name" value="HLH"/>
    <property type="match status" value="1"/>
</dbReference>
<name>A0A183DNG7_9BILA</name>
<feature type="domain" description="BHLH" evidence="8">
    <location>
        <begin position="12"/>
        <end position="63"/>
    </location>
</feature>
<keyword evidence="2" id="KW-0805">Transcription regulation</keyword>
<proteinExistence type="predicted"/>
<dbReference type="EMBL" id="UYRT01077902">
    <property type="protein sequence ID" value="VDN17198.1"/>
    <property type="molecule type" value="Genomic_DNA"/>
</dbReference>
<organism evidence="11">
    <name type="scientific">Gongylonema pulchrum</name>
    <dbReference type="NCBI Taxonomy" id="637853"/>
    <lineage>
        <taxon>Eukaryota</taxon>
        <taxon>Metazoa</taxon>
        <taxon>Ecdysozoa</taxon>
        <taxon>Nematoda</taxon>
        <taxon>Chromadorea</taxon>
        <taxon>Rhabditida</taxon>
        <taxon>Spirurina</taxon>
        <taxon>Spiruromorpha</taxon>
        <taxon>Spiruroidea</taxon>
        <taxon>Gongylonematidae</taxon>
        <taxon>Gongylonema</taxon>
    </lineage>
</organism>
<dbReference type="GO" id="GO:0005634">
    <property type="term" value="C:nucleus"/>
    <property type="evidence" value="ECO:0007669"/>
    <property type="project" value="UniProtKB-SubCell"/>
</dbReference>
<dbReference type="GO" id="GO:0046983">
    <property type="term" value="F:protein dimerization activity"/>
    <property type="evidence" value="ECO:0007669"/>
    <property type="project" value="InterPro"/>
</dbReference>
<reference evidence="9 10" key="2">
    <citation type="submission" date="2018-11" db="EMBL/GenBank/DDBJ databases">
        <authorList>
            <consortium name="Pathogen Informatics"/>
        </authorList>
    </citation>
    <scope>NUCLEOTIDE SEQUENCE [LARGE SCALE GENOMIC DNA]</scope>
</reference>
<keyword evidence="5" id="KW-0539">Nucleus</keyword>
<dbReference type="SUPFAM" id="SSF47459">
    <property type="entry name" value="HLH, helix-loop-helix DNA-binding domain"/>
    <property type="match status" value="1"/>
</dbReference>
<evidence type="ECO:0000256" key="6">
    <source>
        <dbReference type="SAM" id="Coils"/>
    </source>
</evidence>
<dbReference type="PROSITE" id="PS50888">
    <property type="entry name" value="BHLH"/>
    <property type="match status" value="1"/>
</dbReference>
<evidence type="ECO:0000256" key="7">
    <source>
        <dbReference type="SAM" id="MobiDB-lite"/>
    </source>
</evidence>
<feature type="region of interest" description="Disordered" evidence="7">
    <location>
        <begin position="293"/>
        <end position="336"/>
    </location>
</feature>
<evidence type="ECO:0000259" key="8">
    <source>
        <dbReference type="PROSITE" id="PS50888"/>
    </source>
</evidence>
<dbReference type="Gene3D" id="4.10.280.10">
    <property type="entry name" value="Helix-loop-helix DNA-binding domain"/>
    <property type="match status" value="1"/>
</dbReference>
<evidence type="ECO:0000256" key="2">
    <source>
        <dbReference type="ARBA" id="ARBA00023015"/>
    </source>
</evidence>
<evidence type="ECO:0000256" key="5">
    <source>
        <dbReference type="ARBA" id="ARBA00023242"/>
    </source>
</evidence>
<evidence type="ECO:0000256" key="4">
    <source>
        <dbReference type="ARBA" id="ARBA00023163"/>
    </source>
</evidence>
<gene>
    <name evidence="9" type="ORF">GPUH_LOCUS10258</name>
</gene>
<evidence type="ECO:0000313" key="9">
    <source>
        <dbReference type="EMBL" id="VDN17198.1"/>
    </source>
</evidence>
<dbReference type="GO" id="GO:0000978">
    <property type="term" value="F:RNA polymerase II cis-regulatory region sequence-specific DNA binding"/>
    <property type="evidence" value="ECO:0007669"/>
    <property type="project" value="TreeGrafter"/>
</dbReference>
<keyword evidence="10" id="KW-1185">Reference proteome</keyword>
<protein>
    <submittedName>
        <fullName evidence="11">BHLH domain-containing protein</fullName>
    </submittedName>
</protein>
<accession>A0A183DNG7</accession>
<evidence type="ECO:0000313" key="11">
    <source>
        <dbReference type="WBParaSite" id="GPUH_0001027101-mRNA-1"/>
    </source>
</evidence>